<keyword evidence="2" id="KW-0808">Transferase</keyword>
<evidence type="ECO:0000313" key="3">
    <source>
        <dbReference type="Proteomes" id="UP000228621"/>
    </source>
</evidence>
<dbReference type="GO" id="GO:0032259">
    <property type="term" value="P:methylation"/>
    <property type="evidence" value="ECO:0007669"/>
    <property type="project" value="UniProtKB-KW"/>
</dbReference>
<keyword evidence="3" id="KW-1185">Reference proteome</keyword>
<keyword evidence="2" id="KW-0489">Methyltransferase</keyword>
<comment type="caution">
    <text evidence="2">The sequence shown here is derived from an EMBL/GenBank/DDBJ whole genome shotgun (WGS) entry which is preliminary data.</text>
</comment>
<dbReference type="OrthoDB" id="8558926at2"/>
<gene>
    <name evidence="2" type="ORF">CEX98_13985</name>
</gene>
<dbReference type="InterPro" id="IPR029063">
    <property type="entry name" value="SAM-dependent_MTases_sf"/>
</dbReference>
<evidence type="ECO:0000313" key="2">
    <source>
        <dbReference type="EMBL" id="PCK31164.1"/>
    </source>
</evidence>
<dbReference type="Pfam" id="PF08242">
    <property type="entry name" value="Methyltransf_12"/>
    <property type="match status" value="1"/>
</dbReference>
<dbReference type="RefSeq" id="WP_099642681.1">
    <property type="nucleotide sequence ID" value="NZ_NKHF01000062.1"/>
</dbReference>
<protein>
    <submittedName>
        <fullName evidence="2">SAM-dependent methyltransferase</fullName>
    </submittedName>
</protein>
<feature type="domain" description="Methyltransferase type 12" evidence="1">
    <location>
        <begin position="45"/>
        <end position="142"/>
    </location>
</feature>
<organism evidence="2 3">
    <name type="scientific">Pseudoalteromonas piscicida</name>
    <dbReference type="NCBI Taxonomy" id="43662"/>
    <lineage>
        <taxon>Bacteria</taxon>
        <taxon>Pseudomonadati</taxon>
        <taxon>Pseudomonadota</taxon>
        <taxon>Gammaproteobacteria</taxon>
        <taxon>Alteromonadales</taxon>
        <taxon>Pseudoalteromonadaceae</taxon>
        <taxon>Pseudoalteromonas</taxon>
    </lineage>
</organism>
<dbReference type="EMBL" id="NKHF01000062">
    <property type="protein sequence ID" value="PCK31164.1"/>
    <property type="molecule type" value="Genomic_DNA"/>
</dbReference>
<dbReference type="GO" id="GO:0008168">
    <property type="term" value="F:methyltransferase activity"/>
    <property type="evidence" value="ECO:0007669"/>
    <property type="project" value="UniProtKB-KW"/>
</dbReference>
<dbReference type="Proteomes" id="UP000228621">
    <property type="component" value="Unassembled WGS sequence"/>
</dbReference>
<dbReference type="CDD" id="cd02440">
    <property type="entry name" value="AdoMet_MTases"/>
    <property type="match status" value="1"/>
</dbReference>
<accession>A0A2A5JNW0</accession>
<sequence>MPTFTGEEAQNYDLRITKLVPGYELLHQLTGAQLLALYPKQASILVIGAGTGKEIVELSKLNPSWQFIAQDVSSDMLEIADQNFTKLGLKERVQIHYGAISPKVYQADAVLCLLVMHFVKDNGDKASLFKQMHEQLKPNGKLFIADLERPATGFERDAQLIACKQLGLSEVGEQRMRVNLEHEFYPVDKIRLAELLNTAGFDVAKPFFKVLGFSGYVVSVK</sequence>
<proteinExistence type="predicted"/>
<name>A0A2A5JNW0_PSEO7</name>
<dbReference type="InterPro" id="IPR013217">
    <property type="entry name" value="Methyltransf_12"/>
</dbReference>
<dbReference type="AlphaFoldDB" id="A0A2A5JNW0"/>
<evidence type="ECO:0000259" key="1">
    <source>
        <dbReference type="Pfam" id="PF08242"/>
    </source>
</evidence>
<dbReference type="SUPFAM" id="SSF53335">
    <property type="entry name" value="S-adenosyl-L-methionine-dependent methyltransferases"/>
    <property type="match status" value="1"/>
</dbReference>
<dbReference type="Gene3D" id="3.40.50.150">
    <property type="entry name" value="Vaccinia Virus protein VP39"/>
    <property type="match status" value="1"/>
</dbReference>
<reference evidence="3" key="1">
    <citation type="journal article" date="2019" name="Genome Announc.">
        <title>Draft Genome Sequence of Pseudoalteromonas piscicida Strain 36Y ROTHPW, an Hypersaline Seawater Isolate from the South Coast of Sonora, Mexico.</title>
        <authorList>
            <person name="Sanchez-Diaz R."/>
            <person name="Molina-Garza Z.J."/>
            <person name="Cruz-Suarez L.E."/>
            <person name="Selvin J."/>
            <person name="Kiran G.S."/>
            <person name="Ibarra-Gamez J.C."/>
            <person name="Gomez-Gil B."/>
            <person name="Galaviz-Silva L."/>
        </authorList>
    </citation>
    <scope>NUCLEOTIDE SEQUENCE [LARGE SCALE GENOMIC DNA]</scope>
    <source>
        <strain evidence="3">36Y_RITHPW</strain>
    </source>
</reference>